<proteinExistence type="inferred from homology"/>
<dbReference type="EMBL" id="VNKQ01000009">
    <property type="protein sequence ID" value="KAG0649032.1"/>
    <property type="molecule type" value="Genomic_DNA"/>
</dbReference>
<evidence type="ECO:0000256" key="3">
    <source>
        <dbReference type="SAM" id="MobiDB-lite"/>
    </source>
</evidence>
<dbReference type="Proteomes" id="UP000785200">
    <property type="component" value="Unassembled WGS sequence"/>
</dbReference>
<evidence type="ECO:0000256" key="1">
    <source>
        <dbReference type="ARBA" id="ARBA00005331"/>
    </source>
</evidence>
<evidence type="ECO:0000256" key="2">
    <source>
        <dbReference type="SAM" id="Coils"/>
    </source>
</evidence>
<feature type="region of interest" description="Disordered" evidence="3">
    <location>
        <begin position="45"/>
        <end position="68"/>
    </location>
</feature>
<dbReference type="OrthoDB" id="8949486at2759"/>
<sequence length="189" mass="21286">MAHSWREEYVQALHERDKREKASYGRLDSKFIEAYRTAALEAEKTANVTAKDPSPINPSLPPTSNDGTAQLRSDLAEALRSNGTLQGRIKAAETELVKLRVKAKVDSKTIQDLTRKEAVLAQKVRDRDEELKGKGGLLESVQDEMISLNLQLNMSEKTAKKLKEENKELIDRWMARIGHEADEMNKTLG</sequence>
<evidence type="ECO:0000313" key="6">
    <source>
        <dbReference type="Proteomes" id="UP000785200"/>
    </source>
</evidence>
<evidence type="ECO:0000259" key="4">
    <source>
        <dbReference type="Pfam" id="PF08614"/>
    </source>
</evidence>
<keyword evidence="2" id="KW-0175">Coiled coil</keyword>
<dbReference type="CDD" id="cd22887">
    <property type="entry name" value="Atg16_CCD"/>
    <property type="match status" value="1"/>
</dbReference>
<protein>
    <submittedName>
        <fullName evidence="5">Autophagy-related 16</fullName>
    </submittedName>
</protein>
<dbReference type="InterPro" id="IPR013923">
    <property type="entry name" value="Autophagy-rel_prot_16_dom"/>
</dbReference>
<feature type="domain" description="Autophagy-related protein 16" evidence="4">
    <location>
        <begin position="8"/>
        <end position="185"/>
    </location>
</feature>
<dbReference type="Gene3D" id="1.20.5.170">
    <property type="match status" value="1"/>
</dbReference>
<dbReference type="Pfam" id="PF08614">
    <property type="entry name" value="ATG16"/>
    <property type="match status" value="1"/>
</dbReference>
<accession>A0A9P7AX69</accession>
<evidence type="ECO:0000313" key="5">
    <source>
        <dbReference type="EMBL" id="KAG0649032.1"/>
    </source>
</evidence>
<dbReference type="AlphaFoldDB" id="A0A9P7AX69"/>
<comment type="caution">
    <text evidence="5">The sequence shown here is derived from an EMBL/GenBank/DDBJ whole genome shotgun (WGS) entry which is preliminary data.</text>
</comment>
<reference evidence="5" key="1">
    <citation type="submission" date="2019-07" db="EMBL/GenBank/DDBJ databases">
        <title>Hyphodiscus hymeniophilus genome sequencing and assembly.</title>
        <authorList>
            <person name="Kramer G."/>
            <person name="Nodwell J."/>
        </authorList>
    </citation>
    <scope>NUCLEOTIDE SEQUENCE</scope>
    <source>
        <strain evidence="5">ATCC 34498</strain>
    </source>
</reference>
<name>A0A9P7AX69_9HELO</name>
<gene>
    <name evidence="5" type="ORF">D0Z07_5044</name>
</gene>
<organism evidence="5 6">
    <name type="scientific">Hyphodiscus hymeniophilus</name>
    <dbReference type="NCBI Taxonomy" id="353542"/>
    <lineage>
        <taxon>Eukaryota</taxon>
        <taxon>Fungi</taxon>
        <taxon>Dikarya</taxon>
        <taxon>Ascomycota</taxon>
        <taxon>Pezizomycotina</taxon>
        <taxon>Leotiomycetes</taxon>
        <taxon>Helotiales</taxon>
        <taxon>Hyphodiscaceae</taxon>
        <taxon>Hyphodiscus</taxon>
    </lineage>
</organism>
<feature type="coiled-coil region" evidence="2">
    <location>
        <begin position="138"/>
        <end position="172"/>
    </location>
</feature>
<comment type="similarity">
    <text evidence="1">Belongs to the ATG16 family.</text>
</comment>
<keyword evidence="6" id="KW-1185">Reference proteome</keyword>